<dbReference type="Pfam" id="PF01926">
    <property type="entry name" value="MMR_HSR1"/>
    <property type="match status" value="1"/>
</dbReference>
<evidence type="ECO:0000256" key="2">
    <source>
        <dbReference type="ARBA" id="ARBA00023134"/>
    </source>
</evidence>
<dbReference type="Gene3D" id="1.10.1580.10">
    <property type="match status" value="1"/>
</dbReference>
<sequence>MPQKKRDFAKIVRNMIRQSEVVCEVIDGRFPSLSRVRKYENMVLRNPKKSLVIAMNKIDLVPDKVVKKWKKILEEEGLNVIAVSARERLSTSILRKELLKVAPPETYFVTACFIGLPNTGKSSLINILKGRASAPVAPIPGYTRAEQVLRITTRLRIFDTPGVLTKNINPNERILLGTYRWDQLADHVKASWVLVQGIEKYNPGILTEVYGIEYRSPPEFIEKFAEKRHRRKKGGVLDIEAAASIFMNEYIQGKIPIWEDPETYLKEREEQEER</sequence>
<accession>A0A9Y1BHX1</accession>
<dbReference type="InterPro" id="IPR023179">
    <property type="entry name" value="GTP-bd_ortho_bundle_sf"/>
</dbReference>
<dbReference type="AlphaFoldDB" id="A0A9Y1BHX1"/>
<evidence type="ECO:0000256" key="3">
    <source>
        <dbReference type="PIRNR" id="PIRNR006230"/>
    </source>
</evidence>
<dbReference type="InterPro" id="IPR006073">
    <property type="entry name" value="GTP-bd"/>
</dbReference>
<keyword evidence="2 3" id="KW-0342">GTP-binding</keyword>
<protein>
    <submittedName>
        <fullName evidence="5">50S ribosome-binding GTPase</fullName>
    </submittedName>
</protein>
<dbReference type="Gene3D" id="3.40.50.300">
    <property type="entry name" value="P-loop containing nucleotide triphosphate hydrolases"/>
    <property type="match status" value="1"/>
</dbReference>
<dbReference type="PANTHER" id="PTHR11089">
    <property type="entry name" value="GTP-BINDING PROTEIN-RELATED"/>
    <property type="match status" value="1"/>
</dbReference>
<dbReference type="Proteomes" id="UP001201020">
    <property type="component" value="Chromosome"/>
</dbReference>
<evidence type="ECO:0000256" key="1">
    <source>
        <dbReference type="ARBA" id="ARBA00022741"/>
    </source>
</evidence>
<dbReference type="InterPro" id="IPR016478">
    <property type="entry name" value="GTPase_MTG1"/>
</dbReference>
<organism evidence="5">
    <name type="scientific">Candidatus Heimdallarchaeum aukensis</name>
    <dbReference type="NCBI Taxonomy" id="2876573"/>
    <lineage>
        <taxon>Archaea</taxon>
        <taxon>Promethearchaeati</taxon>
        <taxon>Candidatus Heimdallarchaeota</taxon>
        <taxon>Candidatus Heimdallarchaeia (ex Rinke et al. 2021) (nom. nud.)</taxon>
        <taxon>Candidatus Heimdallarchaeales</taxon>
        <taxon>Candidatus Heimdallarchaeaceae</taxon>
        <taxon>Candidatus Heimdallarchaeum</taxon>
    </lineage>
</organism>
<evidence type="ECO:0000259" key="4">
    <source>
        <dbReference type="Pfam" id="PF01926"/>
    </source>
</evidence>
<dbReference type="SUPFAM" id="SSF52540">
    <property type="entry name" value="P-loop containing nucleoside triphosphate hydrolases"/>
    <property type="match status" value="1"/>
</dbReference>
<gene>
    <name evidence="5" type="ORF">K9W45_06665</name>
</gene>
<dbReference type="GO" id="GO:0005525">
    <property type="term" value="F:GTP binding"/>
    <property type="evidence" value="ECO:0007669"/>
    <property type="project" value="UniProtKB-KW"/>
</dbReference>
<reference evidence="5" key="1">
    <citation type="journal article" date="2022" name="Nat. Microbiol.">
        <title>Unique mobile elements and scalable gene flow at the prokaryote-eukaryote boundary revealed by circularized Asgard archaea genomes.</title>
        <authorList>
            <person name="Wu F."/>
            <person name="Speth D.R."/>
            <person name="Philosof A."/>
            <person name="Cremiere A."/>
            <person name="Narayanan A."/>
            <person name="Barco R.A."/>
            <person name="Connon S.A."/>
            <person name="Amend J.P."/>
            <person name="Antoshechkin I.A."/>
            <person name="Orphan V.J."/>
        </authorList>
    </citation>
    <scope>NUCLEOTIDE SEQUENCE</scope>
    <source>
        <strain evidence="5">PM71</strain>
    </source>
</reference>
<feature type="domain" description="G" evidence="4">
    <location>
        <begin position="111"/>
        <end position="165"/>
    </location>
</feature>
<dbReference type="PANTHER" id="PTHR11089:SF30">
    <property type="entry name" value="GUANINE NUCLEOTIDE-BINDING PROTEIN-LIKE 3 HOMOLOG"/>
    <property type="match status" value="1"/>
</dbReference>
<dbReference type="InterPro" id="IPR050755">
    <property type="entry name" value="TRAFAC_YlqF/YawG_RiboMat"/>
</dbReference>
<name>A0A9Y1BHX1_9ARCH</name>
<dbReference type="EMBL" id="CP084166">
    <property type="protein sequence ID" value="UJG39548.1"/>
    <property type="molecule type" value="Genomic_DNA"/>
</dbReference>
<comment type="similarity">
    <text evidence="3">Belongs to the TRAFAC class YlqF/YawG GTPase family. MTG1 subfamily.</text>
</comment>
<dbReference type="PIRSF" id="PIRSF006230">
    <property type="entry name" value="MG442"/>
    <property type="match status" value="1"/>
</dbReference>
<evidence type="ECO:0000313" key="5">
    <source>
        <dbReference type="EMBL" id="UJG39548.1"/>
    </source>
</evidence>
<keyword evidence="1 3" id="KW-0547">Nucleotide-binding</keyword>
<dbReference type="InterPro" id="IPR027417">
    <property type="entry name" value="P-loop_NTPase"/>
</dbReference>
<proteinExistence type="inferred from homology"/>